<proteinExistence type="predicted"/>
<reference evidence="1" key="1">
    <citation type="submission" date="2014-09" db="EMBL/GenBank/DDBJ databases">
        <authorList>
            <person name="Magalhaes I.L.F."/>
            <person name="Oliveira U."/>
            <person name="Santos F.R."/>
            <person name="Vidigal T.H.D.A."/>
            <person name="Brescovit A.D."/>
            <person name="Santos A.J."/>
        </authorList>
    </citation>
    <scope>NUCLEOTIDE SEQUENCE</scope>
    <source>
        <tissue evidence="1">Shoot tissue taken approximately 20 cm above the soil surface</tissue>
    </source>
</reference>
<dbReference type="EMBL" id="GBRH01248137">
    <property type="protein sequence ID" value="JAD49758.1"/>
    <property type="molecule type" value="Transcribed_RNA"/>
</dbReference>
<protein>
    <submittedName>
        <fullName evidence="1">Uncharacterized protein</fullName>
    </submittedName>
</protein>
<reference evidence="1" key="2">
    <citation type="journal article" date="2015" name="Data Brief">
        <title>Shoot transcriptome of the giant reed, Arundo donax.</title>
        <authorList>
            <person name="Barrero R.A."/>
            <person name="Guerrero F.D."/>
            <person name="Moolhuijzen P."/>
            <person name="Goolsby J.A."/>
            <person name="Tidwell J."/>
            <person name="Bellgard S.E."/>
            <person name="Bellgard M.I."/>
        </authorList>
    </citation>
    <scope>NUCLEOTIDE SEQUENCE</scope>
    <source>
        <tissue evidence="1">Shoot tissue taken approximately 20 cm above the soil surface</tissue>
    </source>
</reference>
<name>A0A0A9AIR8_ARUDO</name>
<accession>A0A0A9AIR8</accession>
<dbReference type="AlphaFoldDB" id="A0A0A9AIR8"/>
<sequence length="43" mass="4993">MRKVQILHGGILYTHMNLYTHTSLPIEAYTCRCPRCRDSPSKT</sequence>
<evidence type="ECO:0000313" key="1">
    <source>
        <dbReference type="EMBL" id="JAD49758.1"/>
    </source>
</evidence>
<organism evidence="1">
    <name type="scientific">Arundo donax</name>
    <name type="common">Giant reed</name>
    <name type="synonym">Donax arundinaceus</name>
    <dbReference type="NCBI Taxonomy" id="35708"/>
    <lineage>
        <taxon>Eukaryota</taxon>
        <taxon>Viridiplantae</taxon>
        <taxon>Streptophyta</taxon>
        <taxon>Embryophyta</taxon>
        <taxon>Tracheophyta</taxon>
        <taxon>Spermatophyta</taxon>
        <taxon>Magnoliopsida</taxon>
        <taxon>Liliopsida</taxon>
        <taxon>Poales</taxon>
        <taxon>Poaceae</taxon>
        <taxon>PACMAD clade</taxon>
        <taxon>Arundinoideae</taxon>
        <taxon>Arundineae</taxon>
        <taxon>Arundo</taxon>
    </lineage>
</organism>